<accession>A0A0H2S7Z9</accession>
<dbReference type="Proteomes" id="UP000053477">
    <property type="component" value="Unassembled WGS sequence"/>
</dbReference>
<evidence type="ECO:0000313" key="2">
    <source>
        <dbReference type="Proteomes" id="UP000053477"/>
    </source>
</evidence>
<gene>
    <name evidence="1" type="ORF">SCHPADRAFT_387050</name>
</gene>
<name>A0A0H2S7Z9_9AGAM</name>
<reference evidence="1 2" key="1">
    <citation type="submission" date="2015-04" db="EMBL/GenBank/DDBJ databases">
        <title>Complete genome sequence of Schizopora paradoxa KUC8140, a cosmopolitan wood degrader in East Asia.</title>
        <authorList>
            <consortium name="DOE Joint Genome Institute"/>
            <person name="Min B."/>
            <person name="Park H."/>
            <person name="Jang Y."/>
            <person name="Kim J.-J."/>
            <person name="Kim K.H."/>
            <person name="Pangilinan J."/>
            <person name="Lipzen A."/>
            <person name="Riley R."/>
            <person name="Grigoriev I.V."/>
            <person name="Spatafora J.W."/>
            <person name="Choi I.-G."/>
        </authorList>
    </citation>
    <scope>NUCLEOTIDE SEQUENCE [LARGE SCALE GENOMIC DNA]</scope>
    <source>
        <strain evidence="1 2">KUC8140</strain>
    </source>
</reference>
<evidence type="ECO:0000313" key="1">
    <source>
        <dbReference type="EMBL" id="KLO12961.1"/>
    </source>
</evidence>
<dbReference type="EMBL" id="KQ085967">
    <property type="protein sequence ID" value="KLO12961.1"/>
    <property type="molecule type" value="Genomic_DNA"/>
</dbReference>
<sequence>MVNGETYGLLQPFSLARGIALFCEPFGASRTRSEQSGLKLFRDRRPKIERSARIRSLGKGYSRVPSRRNLRKEECRVSRHLLVPFYGVRWLCQTARGPFDPGAGNFAFPRASEKGCKNSSLKVACCGRTPVYPSRGLPQNCSISRNLSNALFSKFVRTWTGIAEFRQVCPGTTHFRTAK</sequence>
<dbReference type="AlphaFoldDB" id="A0A0H2S7Z9"/>
<dbReference type="InParanoid" id="A0A0H2S7Z9"/>
<organism evidence="1 2">
    <name type="scientific">Schizopora paradoxa</name>
    <dbReference type="NCBI Taxonomy" id="27342"/>
    <lineage>
        <taxon>Eukaryota</taxon>
        <taxon>Fungi</taxon>
        <taxon>Dikarya</taxon>
        <taxon>Basidiomycota</taxon>
        <taxon>Agaricomycotina</taxon>
        <taxon>Agaricomycetes</taxon>
        <taxon>Hymenochaetales</taxon>
        <taxon>Schizoporaceae</taxon>
        <taxon>Schizopora</taxon>
    </lineage>
</organism>
<protein>
    <submittedName>
        <fullName evidence="1">Uncharacterized protein</fullName>
    </submittedName>
</protein>
<proteinExistence type="predicted"/>
<keyword evidence="2" id="KW-1185">Reference proteome</keyword>